<evidence type="ECO:0000313" key="5">
    <source>
        <dbReference type="EMBL" id="SVD15731.1"/>
    </source>
</evidence>
<keyword evidence="4" id="KW-0131">Cell cycle</keyword>
<evidence type="ECO:0000256" key="1">
    <source>
        <dbReference type="ARBA" id="ARBA00022490"/>
    </source>
</evidence>
<dbReference type="SUPFAM" id="SSF46785">
    <property type="entry name" value="Winged helix' DNA-binding domain"/>
    <property type="match status" value="1"/>
</dbReference>
<keyword evidence="3" id="KW-0159">Chromosome partition</keyword>
<evidence type="ECO:0000256" key="4">
    <source>
        <dbReference type="ARBA" id="ARBA00023306"/>
    </source>
</evidence>
<dbReference type="InterPro" id="IPR005234">
    <property type="entry name" value="ScpB_csome_segregation"/>
</dbReference>
<evidence type="ECO:0008006" key="6">
    <source>
        <dbReference type="Google" id="ProtNLM"/>
    </source>
</evidence>
<dbReference type="EMBL" id="UINC01133043">
    <property type="protein sequence ID" value="SVD15731.1"/>
    <property type="molecule type" value="Genomic_DNA"/>
</dbReference>
<dbReference type="AlphaFoldDB" id="A0A382T380"/>
<dbReference type="GO" id="GO:0051301">
    <property type="term" value="P:cell division"/>
    <property type="evidence" value="ECO:0007669"/>
    <property type="project" value="UniProtKB-KW"/>
</dbReference>
<dbReference type="PANTHER" id="PTHR34298:SF2">
    <property type="entry name" value="SEGREGATION AND CONDENSATION PROTEIN B"/>
    <property type="match status" value="1"/>
</dbReference>
<dbReference type="InterPro" id="IPR036390">
    <property type="entry name" value="WH_DNA-bd_sf"/>
</dbReference>
<dbReference type="Gene3D" id="1.10.10.10">
    <property type="entry name" value="Winged helix-like DNA-binding domain superfamily/Winged helix DNA-binding domain"/>
    <property type="match status" value="1"/>
</dbReference>
<reference evidence="5" key="1">
    <citation type="submission" date="2018-05" db="EMBL/GenBank/DDBJ databases">
        <authorList>
            <person name="Lanie J.A."/>
            <person name="Ng W.-L."/>
            <person name="Kazmierczak K.M."/>
            <person name="Andrzejewski T.M."/>
            <person name="Davidsen T.M."/>
            <person name="Wayne K.J."/>
            <person name="Tettelin H."/>
            <person name="Glass J.I."/>
            <person name="Rusch D."/>
            <person name="Podicherti R."/>
            <person name="Tsui H.-C.T."/>
            <person name="Winkler M.E."/>
        </authorList>
    </citation>
    <scope>NUCLEOTIDE SEQUENCE</scope>
</reference>
<keyword evidence="2" id="KW-0132">Cell division</keyword>
<dbReference type="PANTHER" id="PTHR34298">
    <property type="entry name" value="SEGREGATION AND CONDENSATION PROTEIN B"/>
    <property type="match status" value="1"/>
</dbReference>
<sequence>LEKYLKIETKKTKKLSNAAVETLAIISYHQPVTRAEIEKIRGKPVFRGTLDALLELKWIKPSGRRETPGRPVTWVTDYEFLRHFGLNSIKDLPKVDDLESIIL</sequence>
<dbReference type="Pfam" id="PF04079">
    <property type="entry name" value="SMC_ScpB"/>
    <property type="match status" value="1"/>
</dbReference>
<dbReference type="InterPro" id="IPR036388">
    <property type="entry name" value="WH-like_DNA-bd_sf"/>
</dbReference>
<organism evidence="5">
    <name type="scientific">marine metagenome</name>
    <dbReference type="NCBI Taxonomy" id="408172"/>
    <lineage>
        <taxon>unclassified sequences</taxon>
        <taxon>metagenomes</taxon>
        <taxon>ecological metagenomes</taxon>
    </lineage>
</organism>
<gene>
    <name evidence="5" type="ORF">METZ01_LOCUS368585</name>
</gene>
<dbReference type="GO" id="GO:0051304">
    <property type="term" value="P:chromosome separation"/>
    <property type="evidence" value="ECO:0007669"/>
    <property type="project" value="InterPro"/>
</dbReference>
<feature type="non-terminal residue" evidence="5">
    <location>
        <position position="1"/>
    </location>
</feature>
<proteinExistence type="predicted"/>
<keyword evidence="1" id="KW-0963">Cytoplasm</keyword>
<evidence type="ECO:0000256" key="2">
    <source>
        <dbReference type="ARBA" id="ARBA00022618"/>
    </source>
</evidence>
<accession>A0A382T380</accession>
<name>A0A382T380_9ZZZZ</name>
<protein>
    <recommendedName>
        <fullName evidence="6">SMC-Scp complex subunit ScpB</fullName>
    </recommendedName>
</protein>
<evidence type="ECO:0000256" key="3">
    <source>
        <dbReference type="ARBA" id="ARBA00022829"/>
    </source>
</evidence>